<reference evidence="2" key="1">
    <citation type="submission" date="2021-01" db="EMBL/GenBank/DDBJ databases">
        <authorList>
            <person name="Kaushik A."/>
        </authorList>
    </citation>
    <scope>NUCLEOTIDE SEQUENCE</scope>
    <source>
        <strain evidence="2">AG5</strain>
    </source>
</reference>
<accession>A0A8H3I1K0</accession>
<gene>
    <name evidence="2" type="ORF">RDB_LOCUS160600</name>
</gene>
<proteinExistence type="predicted"/>
<protein>
    <recommendedName>
        <fullName evidence="1">HAT C-terminal dimerisation domain-containing protein</fullName>
    </recommendedName>
</protein>
<dbReference type="SUPFAM" id="SSF53098">
    <property type="entry name" value="Ribonuclease H-like"/>
    <property type="match status" value="1"/>
</dbReference>
<evidence type="ECO:0000259" key="1">
    <source>
        <dbReference type="Pfam" id="PF05699"/>
    </source>
</evidence>
<evidence type="ECO:0000313" key="3">
    <source>
        <dbReference type="Proteomes" id="UP000663827"/>
    </source>
</evidence>
<feature type="non-terminal residue" evidence="2">
    <location>
        <position position="1"/>
    </location>
</feature>
<name>A0A8H3I1K0_9AGAM</name>
<comment type="caution">
    <text evidence="2">The sequence shown here is derived from an EMBL/GenBank/DDBJ whole genome shotgun (WGS) entry which is preliminary data.</text>
</comment>
<dbReference type="InterPro" id="IPR008906">
    <property type="entry name" value="HATC_C_dom"/>
</dbReference>
<dbReference type="GO" id="GO:0046983">
    <property type="term" value="F:protein dimerization activity"/>
    <property type="evidence" value="ECO:0007669"/>
    <property type="project" value="InterPro"/>
</dbReference>
<dbReference type="EMBL" id="CAJNJQ010005106">
    <property type="protein sequence ID" value="CAE7216530.1"/>
    <property type="molecule type" value="Genomic_DNA"/>
</dbReference>
<evidence type="ECO:0000313" key="2">
    <source>
        <dbReference type="EMBL" id="CAE7216530.1"/>
    </source>
</evidence>
<feature type="domain" description="HAT C-terminal dimerisation" evidence="1">
    <location>
        <begin position="107"/>
        <end position="181"/>
    </location>
</feature>
<sequence>AIRVLNKYYGKTDESALYRIAMLLHPSIRVQYMLNAGWIQEWIDEAIDLLVKEWTRHYKPASTTKETQPTANQFGYSTYLQRMYPTTGTSTRSATCPIRDFVHAAPVLEASRDGQPILFNPLVWWHGQRSVGNEWDGLTQLAIDVLSCPATSVDVERAFSLLSNIVTKRRHNLSAQTIQATATLASYSKAGLVKRGVLGEILRAEKSKSKAAKAKARAKA</sequence>
<dbReference type="Proteomes" id="UP000663827">
    <property type="component" value="Unassembled WGS sequence"/>
</dbReference>
<dbReference type="AlphaFoldDB" id="A0A8H3I1K0"/>
<organism evidence="2 3">
    <name type="scientific">Rhizoctonia solani</name>
    <dbReference type="NCBI Taxonomy" id="456999"/>
    <lineage>
        <taxon>Eukaryota</taxon>
        <taxon>Fungi</taxon>
        <taxon>Dikarya</taxon>
        <taxon>Basidiomycota</taxon>
        <taxon>Agaricomycotina</taxon>
        <taxon>Agaricomycetes</taxon>
        <taxon>Cantharellales</taxon>
        <taxon>Ceratobasidiaceae</taxon>
        <taxon>Rhizoctonia</taxon>
    </lineage>
</organism>
<dbReference type="Pfam" id="PF05699">
    <property type="entry name" value="Dimer_Tnp_hAT"/>
    <property type="match status" value="1"/>
</dbReference>
<dbReference type="InterPro" id="IPR012337">
    <property type="entry name" value="RNaseH-like_sf"/>
</dbReference>